<feature type="signal peptide" evidence="1">
    <location>
        <begin position="1"/>
        <end position="25"/>
    </location>
</feature>
<dbReference type="AlphaFoldDB" id="A0A7R7IDL9"/>
<organism evidence="2 3">
    <name type="scientific">Anaeromicropila herbilytica</name>
    <dbReference type="NCBI Taxonomy" id="2785025"/>
    <lineage>
        <taxon>Bacteria</taxon>
        <taxon>Bacillati</taxon>
        <taxon>Bacillota</taxon>
        <taxon>Clostridia</taxon>
        <taxon>Lachnospirales</taxon>
        <taxon>Lachnospiraceae</taxon>
        <taxon>Anaeromicropila</taxon>
    </lineage>
</organism>
<evidence type="ECO:0000256" key="1">
    <source>
        <dbReference type="SAM" id="SignalP"/>
    </source>
</evidence>
<dbReference type="RefSeq" id="WP_271715398.1">
    <property type="nucleotide sequence ID" value="NZ_AP024169.1"/>
</dbReference>
<dbReference type="EMBL" id="AP024169">
    <property type="protein sequence ID" value="BCN30158.1"/>
    <property type="molecule type" value="Genomic_DNA"/>
</dbReference>
<dbReference type="Proteomes" id="UP000595897">
    <property type="component" value="Chromosome"/>
</dbReference>
<gene>
    <name evidence="2" type="ORF">bsdtb5_14530</name>
</gene>
<keyword evidence="1" id="KW-0732">Signal</keyword>
<feature type="chain" id="PRO_5032521100" evidence="1">
    <location>
        <begin position="26"/>
        <end position="206"/>
    </location>
</feature>
<keyword evidence="3" id="KW-1185">Reference proteome</keyword>
<name>A0A7R7IDL9_9FIRM</name>
<reference evidence="2 3" key="1">
    <citation type="submission" date="2020-11" db="EMBL/GenBank/DDBJ databases">
        <title>Draft genome sequencing of a Lachnospiraceae strain isolated from anoxic soil subjected to BSD treatment.</title>
        <authorList>
            <person name="Uek A."/>
            <person name="Tonouchi A."/>
        </authorList>
    </citation>
    <scope>NUCLEOTIDE SEQUENCE [LARGE SCALE GENOMIC DNA]</scope>
    <source>
        <strain evidence="2 3">TB5</strain>
    </source>
</reference>
<dbReference type="KEGG" id="ahb:bsdtb5_14530"/>
<sequence>MKKKLTIALSCVILFSTITSVNTMAASKADLAKKAYSTWLKGQSSNAYFTLVDLNSDKVPELLYTETLGKSNTMSTKGGHIDVYSYIDGKLFETGGIGANTYDIYYNKKTKHYQVRYTQGDTLIGFTTLDIDKESNYIIPKDGCDIFYQVAQADFTINAKQVTKTEYYKYLNSKYPIFDGTKFNKTQYQYVKPYKNTSKLRSDILK</sequence>
<evidence type="ECO:0000313" key="3">
    <source>
        <dbReference type="Proteomes" id="UP000595897"/>
    </source>
</evidence>
<protein>
    <submittedName>
        <fullName evidence="2">Uncharacterized protein</fullName>
    </submittedName>
</protein>
<evidence type="ECO:0000313" key="2">
    <source>
        <dbReference type="EMBL" id="BCN30158.1"/>
    </source>
</evidence>
<proteinExistence type="predicted"/>
<accession>A0A7R7IDL9</accession>